<dbReference type="InterPro" id="IPR055189">
    <property type="entry name" value="RM44_endonuclase"/>
</dbReference>
<organism evidence="4 5">
    <name type="scientific">Saitozyma podzolica</name>
    <dbReference type="NCBI Taxonomy" id="1890683"/>
    <lineage>
        <taxon>Eukaryota</taxon>
        <taxon>Fungi</taxon>
        <taxon>Dikarya</taxon>
        <taxon>Basidiomycota</taxon>
        <taxon>Agaricomycotina</taxon>
        <taxon>Tremellomycetes</taxon>
        <taxon>Tremellales</taxon>
        <taxon>Trimorphomycetaceae</taxon>
        <taxon>Saitozyma</taxon>
    </lineage>
</organism>
<dbReference type="Gene3D" id="1.10.1520.10">
    <property type="entry name" value="Ribonuclease III domain"/>
    <property type="match status" value="1"/>
</dbReference>
<evidence type="ECO:0000313" key="5">
    <source>
        <dbReference type="Proteomes" id="UP000279259"/>
    </source>
</evidence>
<dbReference type="SUPFAM" id="SSF54768">
    <property type="entry name" value="dsRNA-binding domain-like"/>
    <property type="match status" value="1"/>
</dbReference>
<dbReference type="GO" id="GO:0003735">
    <property type="term" value="F:structural constituent of ribosome"/>
    <property type="evidence" value="ECO:0007669"/>
    <property type="project" value="TreeGrafter"/>
</dbReference>
<name>A0A427YN48_9TREE</name>
<reference evidence="4 5" key="1">
    <citation type="submission" date="2018-11" db="EMBL/GenBank/DDBJ databases">
        <title>Genome sequence of Saitozyma podzolica DSM 27192.</title>
        <authorList>
            <person name="Aliyu H."/>
            <person name="Gorte O."/>
            <person name="Ochsenreither K."/>
        </authorList>
    </citation>
    <scope>NUCLEOTIDE SEQUENCE [LARGE SCALE GENOMIC DNA]</scope>
    <source>
        <strain evidence="4 5">DSM 27192</strain>
    </source>
</reference>
<dbReference type="PANTHER" id="PTHR11207:SF32">
    <property type="entry name" value="LARGE RIBOSOMAL SUBUNIT PROTEIN ML44"/>
    <property type="match status" value="1"/>
</dbReference>
<accession>A0A427YN48</accession>
<sequence length="417" mass="43783">MAPRIPPLLPAALQRRVARAAVRRPGPGATPLLYQSSLRCISTSLPSFAPPRISKRFSTPPTPAPAALSALLSRLSLPPNSSLHSALVTCLTHPSYASPPASSAASSSTPPKDVDANANVEANDILSALGNSLLGLFASEHLANAFPHLPTEALKSAVTAYVGPRSCYAVARELGVGVLGAGIGQGFGPGNSGVQVRFNKDAASRPRAERVPVARRFQKYLPEEAEVEHKRESHEEIVATAARSFVALIYQEKGMAAARDFVHAHFLSRHLNMSDLFNFKNPKHVLSILASTGTHSQAPLFNIGLFLPSGLKLGEGHGSSLKMAEHRAAVNALLSIFLVRNDTGAAQPAQPAGRDGRDGSGQVIEGDGQGTASGLPTSAHARWAITGGRVEAGKKYLGEVKVGSETIVESRQKAARG</sequence>
<keyword evidence="5" id="KW-1185">Reference proteome</keyword>
<dbReference type="STRING" id="1890683.A0A427YN48"/>
<evidence type="ECO:0000256" key="2">
    <source>
        <dbReference type="SAM" id="MobiDB-lite"/>
    </source>
</evidence>
<dbReference type="OrthoDB" id="67027at2759"/>
<dbReference type="InterPro" id="IPR000999">
    <property type="entry name" value="RNase_III_dom"/>
</dbReference>
<evidence type="ECO:0000259" key="3">
    <source>
        <dbReference type="PROSITE" id="PS50142"/>
    </source>
</evidence>
<dbReference type="SMART" id="SM00535">
    <property type="entry name" value="RIBOc"/>
    <property type="match status" value="1"/>
</dbReference>
<feature type="region of interest" description="Disordered" evidence="2">
    <location>
        <begin position="345"/>
        <end position="380"/>
    </location>
</feature>
<gene>
    <name evidence="4" type="ORF">EHS25_007996</name>
</gene>
<protein>
    <recommendedName>
        <fullName evidence="3">RNase III domain-containing protein</fullName>
    </recommendedName>
</protein>
<dbReference type="Gene3D" id="3.30.160.20">
    <property type="match status" value="1"/>
</dbReference>
<comment type="caution">
    <text evidence="4">The sequence shown here is derived from an EMBL/GenBank/DDBJ whole genome shotgun (WGS) entry which is preliminary data.</text>
</comment>
<dbReference type="GO" id="GO:0006396">
    <property type="term" value="P:RNA processing"/>
    <property type="evidence" value="ECO:0007669"/>
    <property type="project" value="InterPro"/>
</dbReference>
<proteinExistence type="predicted"/>
<evidence type="ECO:0000256" key="1">
    <source>
        <dbReference type="ARBA" id="ARBA00022884"/>
    </source>
</evidence>
<evidence type="ECO:0000313" key="4">
    <source>
        <dbReference type="EMBL" id="RSH92552.1"/>
    </source>
</evidence>
<dbReference type="InterPro" id="IPR036389">
    <property type="entry name" value="RNase_III_sf"/>
</dbReference>
<dbReference type="Pfam" id="PF22935">
    <property type="entry name" value="RM44_endonuclase"/>
    <property type="match status" value="1"/>
</dbReference>
<dbReference type="AlphaFoldDB" id="A0A427YN48"/>
<dbReference type="GO" id="GO:0005739">
    <property type="term" value="C:mitochondrion"/>
    <property type="evidence" value="ECO:0007669"/>
    <property type="project" value="TreeGrafter"/>
</dbReference>
<dbReference type="PROSITE" id="PS50142">
    <property type="entry name" value="RNASE_3_2"/>
    <property type="match status" value="1"/>
</dbReference>
<feature type="domain" description="RNase III" evidence="3">
    <location>
        <begin position="68"/>
        <end position="177"/>
    </location>
</feature>
<keyword evidence="1" id="KW-0694">RNA-binding</keyword>
<dbReference type="Proteomes" id="UP000279259">
    <property type="component" value="Unassembled WGS sequence"/>
</dbReference>
<dbReference type="EMBL" id="RSCD01000005">
    <property type="protein sequence ID" value="RSH92552.1"/>
    <property type="molecule type" value="Genomic_DNA"/>
</dbReference>
<dbReference type="InterPro" id="IPR014720">
    <property type="entry name" value="dsRBD_dom"/>
</dbReference>
<dbReference type="PANTHER" id="PTHR11207">
    <property type="entry name" value="RIBONUCLEASE III"/>
    <property type="match status" value="1"/>
</dbReference>
<dbReference type="GO" id="GO:0003723">
    <property type="term" value="F:RNA binding"/>
    <property type="evidence" value="ECO:0007669"/>
    <property type="project" value="UniProtKB-KW"/>
</dbReference>
<dbReference type="GO" id="GO:0004525">
    <property type="term" value="F:ribonuclease III activity"/>
    <property type="evidence" value="ECO:0007669"/>
    <property type="project" value="InterPro"/>
</dbReference>
<dbReference type="SUPFAM" id="SSF69065">
    <property type="entry name" value="RNase III domain-like"/>
    <property type="match status" value="1"/>
</dbReference>
<dbReference type="Pfam" id="PF00035">
    <property type="entry name" value="dsrm"/>
    <property type="match status" value="1"/>
</dbReference>